<dbReference type="Proteomes" id="UP000253472">
    <property type="component" value="Unassembled WGS sequence"/>
</dbReference>
<evidence type="ECO:0000259" key="5">
    <source>
        <dbReference type="PROSITE" id="PS50011"/>
    </source>
</evidence>
<sequence length="415" mass="46934">MTRFNLTPWDQDGDAQTTPNNTPYILSKKPLGDGSYSVVFECKNTANGKHYAAKKYSKRLMYGHETMLKNEFEILKQVSLSHTHILSLIDYFETEDSLYLITDLARGGDLWNKVSTEGRLDEEPTKKVIKQLVKAVEFLHAHNSVHRDIKAENVFFLSSDHKNILLGDFGLARLLGSNEKLHEVSGTLSYMAPDMFDCEQGYSYPVDIWSIGVVAYFMLGGYMPFDCDDDEETKDAIKTRKYLFEPEDYWLDLSSEARDFISSCLQLDPARRPKAEQLLHHPFLRIKTNSFVKLSQKNQFKRSVTNLSALQREQITSIFGRANGGSSSNLAHSNSIDRRLERGRLESLNKDNLLDGAYCLSPETVSLFTSPVGSASVSRESSGAHLYDDIRMYDASPHKSNLSLNAPRHSASFVL</sequence>
<keyword evidence="1 3" id="KW-0547">Nucleotide-binding</keyword>
<gene>
    <name evidence="6" type="primary">cmk1</name>
    <name evidence="6" type="ORF">Cantr_06389</name>
</gene>
<evidence type="ECO:0000256" key="2">
    <source>
        <dbReference type="ARBA" id="ARBA00022840"/>
    </source>
</evidence>
<comment type="caution">
    <text evidence="6">The sequence shown here is derived from an EMBL/GenBank/DDBJ whole genome shotgun (WGS) entry which is preliminary data.</text>
</comment>
<feature type="region of interest" description="Disordered" evidence="4">
    <location>
        <begin position="1"/>
        <end position="22"/>
    </location>
</feature>
<evidence type="ECO:0000256" key="4">
    <source>
        <dbReference type="SAM" id="MobiDB-lite"/>
    </source>
</evidence>
<evidence type="ECO:0000313" key="6">
    <source>
        <dbReference type="EMBL" id="RCK57556.1"/>
    </source>
</evidence>
<dbReference type="STRING" id="5486.A0A367XVB2"/>
<dbReference type="PROSITE" id="PS50011">
    <property type="entry name" value="PROTEIN_KINASE_DOM"/>
    <property type="match status" value="1"/>
</dbReference>
<keyword evidence="7" id="KW-1185">Reference proteome</keyword>
<dbReference type="GO" id="GO:0030447">
    <property type="term" value="P:filamentous growth"/>
    <property type="evidence" value="ECO:0007669"/>
    <property type="project" value="UniProtKB-ARBA"/>
</dbReference>
<accession>A0A367XVB2</accession>
<dbReference type="SUPFAM" id="SSF56112">
    <property type="entry name" value="Protein kinase-like (PK-like)"/>
    <property type="match status" value="1"/>
</dbReference>
<evidence type="ECO:0000256" key="1">
    <source>
        <dbReference type="ARBA" id="ARBA00022741"/>
    </source>
</evidence>
<name>A0A367XVB2_9ASCO</name>
<evidence type="ECO:0000256" key="3">
    <source>
        <dbReference type="PROSITE-ProRule" id="PRU10141"/>
    </source>
</evidence>
<dbReference type="Pfam" id="PF00069">
    <property type="entry name" value="Pkinase"/>
    <property type="match status" value="1"/>
</dbReference>
<reference evidence="6 7" key="1">
    <citation type="submission" date="2018-06" db="EMBL/GenBank/DDBJ databases">
        <title>Whole genome sequencing of Candida tropicalis (genome annotated by CSBL at Korea University).</title>
        <authorList>
            <person name="Ahn J."/>
        </authorList>
    </citation>
    <scope>NUCLEOTIDE SEQUENCE [LARGE SCALE GENOMIC DNA]</scope>
    <source>
        <strain evidence="6 7">ATCC 20962</strain>
    </source>
</reference>
<dbReference type="PANTHER" id="PTHR24347">
    <property type="entry name" value="SERINE/THREONINE-PROTEIN KINASE"/>
    <property type="match status" value="1"/>
</dbReference>
<dbReference type="Gene3D" id="1.10.510.10">
    <property type="entry name" value="Transferase(Phosphotransferase) domain 1"/>
    <property type="match status" value="1"/>
</dbReference>
<protein>
    <submittedName>
        <fullName evidence="6">Calcium/calmodulin-dependent protein kinase type I</fullName>
    </submittedName>
</protein>
<proteinExistence type="predicted"/>
<dbReference type="OrthoDB" id="40902at2759"/>
<dbReference type="InterPro" id="IPR017441">
    <property type="entry name" value="Protein_kinase_ATP_BS"/>
</dbReference>
<keyword evidence="6" id="KW-0418">Kinase</keyword>
<feature type="domain" description="Protein kinase" evidence="5">
    <location>
        <begin position="25"/>
        <end position="284"/>
    </location>
</feature>
<dbReference type="FunFam" id="1.10.510.10:FF:000571">
    <property type="entry name" value="Maternal embryonic leucine zipper kinase"/>
    <property type="match status" value="1"/>
</dbReference>
<feature type="binding site" evidence="3">
    <location>
        <position position="55"/>
    </location>
    <ligand>
        <name>ATP</name>
        <dbReference type="ChEBI" id="CHEBI:30616"/>
    </ligand>
</feature>
<dbReference type="SMART" id="SM00220">
    <property type="entry name" value="S_TKc"/>
    <property type="match status" value="1"/>
</dbReference>
<evidence type="ECO:0000313" key="7">
    <source>
        <dbReference type="Proteomes" id="UP000253472"/>
    </source>
</evidence>
<dbReference type="InterPro" id="IPR000719">
    <property type="entry name" value="Prot_kinase_dom"/>
</dbReference>
<dbReference type="GO" id="GO:0005524">
    <property type="term" value="F:ATP binding"/>
    <property type="evidence" value="ECO:0007669"/>
    <property type="project" value="UniProtKB-UniRule"/>
</dbReference>
<keyword evidence="2 3" id="KW-0067">ATP-binding</keyword>
<dbReference type="InterPro" id="IPR011009">
    <property type="entry name" value="Kinase-like_dom_sf"/>
</dbReference>
<dbReference type="GO" id="GO:0004672">
    <property type="term" value="F:protein kinase activity"/>
    <property type="evidence" value="ECO:0007669"/>
    <property type="project" value="InterPro"/>
</dbReference>
<dbReference type="AlphaFoldDB" id="A0A367XVB2"/>
<keyword evidence="6" id="KW-0808">Transferase</keyword>
<organism evidence="6 7">
    <name type="scientific">Candida viswanathii</name>
    <dbReference type="NCBI Taxonomy" id="5486"/>
    <lineage>
        <taxon>Eukaryota</taxon>
        <taxon>Fungi</taxon>
        <taxon>Dikarya</taxon>
        <taxon>Ascomycota</taxon>
        <taxon>Saccharomycotina</taxon>
        <taxon>Pichiomycetes</taxon>
        <taxon>Debaryomycetaceae</taxon>
        <taxon>Candida/Lodderomyces clade</taxon>
        <taxon>Candida</taxon>
    </lineage>
</organism>
<dbReference type="PROSITE" id="PS00107">
    <property type="entry name" value="PROTEIN_KINASE_ATP"/>
    <property type="match status" value="1"/>
</dbReference>
<dbReference type="EMBL" id="QLNQ01000028">
    <property type="protein sequence ID" value="RCK57556.1"/>
    <property type="molecule type" value="Genomic_DNA"/>
</dbReference>
<dbReference type="CDD" id="cd05117">
    <property type="entry name" value="STKc_CAMK"/>
    <property type="match status" value="1"/>
</dbReference>